<dbReference type="InterPro" id="IPR045530">
    <property type="entry name" value="DO-GTPase1"/>
</dbReference>
<dbReference type="SUPFAM" id="SSF52540">
    <property type="entry name" value="P-loop containing nucleoside triphosphate hydrolases"/>
    <property type="match status" value="1"/>
</dbReference>
<evidence type="ECO:0000313" key="3">
    <source>
        <dbReference type="Proteomes" id="UP000247973"/>
    </source>
</evidence>
<sequence length="295" mass="33576">MTEPYNYLLLGLPQSGKTSFLGALWYSIESQETANSLSLEALPDDREYLTELSDLWCQCKNFQRTTLGVDFPISFTVTNFKTGNKHVIDIPDMSGEFYKTTLFEERQIPIEFIKDLKDVNGVLLFINADTFIRPTSIKEVNGHLKPEVGSIDNVSEINSGSPKESKITFEISKHVPDVIYIVDLLQIIQNFANDFKLAIIISAWDVVLDSFDTEEVPISPLEWAKQELPLLVQAVESNFKEYRIYGISAQGGSYKEAEVKDKLLSNINQTERIRVHFNDEISNDITLPIRWIIEA</sequence>
<gene>
    <name evidence="2" type="ORF">CLV62_14315</name>
</gene>
<reference evidence="2 3" key="1">
    <citation type="submission" date="2018-03" db="EMBL/GenBank/DDBJ databases">
        <title>Genomic Encyclopedia of Archaeal and Bacterial Type Strains, Phase II (KMG-II): from individual species to whole genera.</title>
        <authorList>
            <person name="Goeker M."/>
        </authorList>
    </citation>
    <scope>NUCLEOTIDE SEQUENCE [LARGE SCALE GENOMIC DNA]</scope>
    <source>
        <strain evidence="2 3">DSM 100214</strain>
    </source>
</reference>
<organism evidence="2 3">
    <name type="scientific">Dysgonomonas alginatilytica</name>
    <dbReference type="NCBI Taxonomy" id="1605892"/>
    <lineage>
        <taxon>Bacteria</taxon>
        <taxon>Pseudomonadati</taxon>
        <taxon>Bacteroidota</taxon>
        <taxon>Bacteroidia</taxon>
        <taxon>Bacteroidales</taxon>
        <taxon>Dysgonomonadaceae</taxon>
        <taxon>Dysgonomonas</taxon>
    </lineage>
</organism>
<dbReference type="Proteomes" id="UP000247973">
    <property type="component" value="Unassembled WGS sequence"/>
</dbReference>
<name>A0A2V3PHT9_9BACT</name>
<dbReference type="EMBL" id="QICL01000043">
    <property type="protein sequence ID" value="PXV58835.1"/>
    <property type="molecule type" value="Genomic_DNA"/>
</dbReference>
<dbReference type="OrthoDB" id="9758793at2"/>
<dbReference type="RefSeq" id="WP_110312528.1">
    <property type="nucleotide sequence ID" value="NZ_QICL01000043.1"/>
</dbReference>
<dbReference type="InterPro" id="IPR027417">
    <property type="entry name" value="P-loop_NTPase"/>
</dbReference>
<protein>
    <recommendedName>
        <fullName evidence="1">Double-GTPase 1 domain-containing protein</fullName>
    </recommendedName>
</protein>
<proteinExistence type="predicted"/>
<dbReference type="Pfam" id="PF19975">
    <property type="entry name" value="DO-GTPase1"/>
    <property type="match status" value="1"/>
</dbReference>
<comment type="caution">
    <text evidence="2">The sequence shown here is derived from an EMBL/GenBank/DDBJ whole genome shotgun (WGS) entry which is preliminary data.</text>
</comment>
<accession>A0A2V3PHT9</accession>
<evidence type="ECO:0000259" key="1">
    <source>
        <dbReference type="Pfam" id="PF19975"/>
    </source>
</evidence>
<evidence type="ECO:0000313" key="2">
    <source>
        <dbReference type="EMBL" id="PXV58835.1"/>
    </source>
</evidence>
<feature type="domain" description="Double-GTPase 1" evidence="1">
    <location>
        <begin position="8"/>
        <end position="292"/>
    </location>
</feature>
<keyword evidence="3" id="KW-1185">Reference proteome</keyword>
<dbReference type="AlphaFoldDB" id="A0A2V3PHT9"/>